<dbReference type="GO" id="GO:0015297">
    <property type="term" value="F:antiporter activity"/>
    <property type="evidence" value="ECO:0007669"/>
    <property type="project" value="UniProtKB-KW"/>
</dbReference>
<dbReference type="GO" id="GO:0006814">
    <property type="term" value="P:sodium ion transport"/>
    <property type="evidence" value="ECO:0007669"/>
    <property type="project" value="UniProtKB-KW"/>
</dbReference>
<feature type="transmembrane region" description="Helical" evidence="11">
    <location>
        <begin position="82"/>
        <end position="108"/>
    </location>
</feature>
<evidence type="ECO:0000259" key="12">
    <source>
        <dbReference type="Pfam" id="PF00999"/>
    </source>
</evidence>
<proteinExistence type="inferred from homology"/>
<evidence type="ECO:0000256" key="5">
    <source>
        <dbReference type="ARBA" id="ARBA00022692"/>
    </source>
</evidence>
<dbReference type="Gene3D" id="1.20.1530.20">
    <property type="match status" value="1"/>
</dbReference>
<feature type="transmembrane region" description="Helical" evidence="11">
    <location>
        <begin position="29"/>
        <end position="46"/>
    </location>
</feature>
<reference evidence="13" key="1">
    <citation type="submission" date="2020-10" db="EMBL/GenBank/DDBJ databases">
        <authorList>
            <person name="Gilroy R."/>
        </authorList>
    </citation>
    <scope>NUCLEOTIDE SEQUENCE</scope>
    <source>
        <strain evidence="13">CHK157-1446</strain>
    </source>
</reference>
<comment type="similarity">
    <text evidence="2">Belongs to the monovalent cation:proton antiporter 2 (CPA2) transporter (TC 2.A.37) family.</text>
</comment>
<evidence type="ECO:0000256" key="10">
    <source>
        <dbReference type="ARBA" id="ARBA00023201"/>
    </source>
</evidence>
<accession>A0A9D1EPQ5</accession>
<evidence type="ECO:0000256" key="9">
    <source>
        <dbReference type="ARBA" id="ARBA00023136"/>
    </source>
</evidence>
<comment type="subcellular location">
    <subcellularLocation>
        <location evidence="1">Membrane</location>
        <topology evidence="1">Multi-pass membrane protein</topology>
    </subcellularLocation>
</comment>
<evidence type="ECO:0000256" key="2">
    <source>
        <dbReference type="ARBA" id="ARBA00005551"/>
    </source>
</evidence>
<keyword evidence="7" id="KW-0915">Sodium</keyword>
<reference evidence="13" key="2">
    <citation type="journal article" date="2021" name="PeerJ">
        <title>Extensive microbial diversity within the chicken gut microbiome revealed by metagenomics and culture.</title>
        <authorList>
            <person name="Gilroy R."/>
            <person name="Ravi A."/>
            <person name="Getino M."/>
            <person name="Pursley I."/>
            <person name="Horton D.L."/>
            <person name="Alikhan N.F."/>
            <person name="Baker D."/>
            <person name="Gharbi K."/>
            <person name="Hall N."/>
            <person name="Watson M."/>
            <person name="Adriaenssens E.M."/>
            <person name="Foster-Nyarko E."/>
            <person name="Jarju S."/>
            <person name="Secka A."/>
            <person name="Antonio M."/>
            <person name="Oren A."/>
            <person name="Chaudhuri R.R."/>
            <person name="La Ragione R."/>
            <person name="Hildebrand F."/>
            <person name="Pallen M.J."/>
        </authorList>
    </citation>
    <scope>NUCLEOTIDE SEQUENCE</scope>
    <source>
        <strain evidence="13">CHK157-1446</strain>
    </source>
</reference>
<dbReference type="InterPro" id="IPR038770">
    <property type="entry name" value="Na+/solute_symporter_sf"/>
</dbReference>
<keyword evidence="6 11" id="KW-1133">Transmembrane helix</keyword>
<dbReference type="EMBL" id="DVIR01000060">
    <property type="protein sequence ID" value="HIS25076.1"/>
    <property type="molecule type" value="Genomic_DNA"/>
</dbReference>
<dbReference type="InterPro" id="IPR006153">
    <property type="entry name" value="Cation/H_exchanger_TM"/>
</dbReference>
<evidence type="ECO:0000256" key="1">
    <source>
        <dbReference type="ARBA" id="ARBA00004141"/>
    </source>
</evidence>
<organism evidence="13 14">
    <name type="scientific">Candidatus Faeciplasma gallinarum</name>
    <dbReference type="NCBI Taxonomy" id="2840799"/>
    <lineage>
        <taxon>Bacteria</taxon>
        <taxon>Bacillati</taxon>
        <taxon>Bacillota</taxon>
        <taxon>Clostridia</taxon>
        <taxon>Eubacteriales</taxon>
        <taxon>Oscillospiraceae</taxon>
        <taxon>Oscillospiraceae incertae sedis</taxon>
        <taxon>Candidatus Faeciplasma</taxon>
    </lineage>
</organism>
<feature type="transmembrane region" description="Helical" evidence="11">
    <location>
        <begin position="297"/>
        <end position="320"/>
    </location>
</feature>
<sequence length="411" mass="43491">MEIFRDLAIILISAKVLGLVAKKFGAPQVVGEIIAGLLIGPLLGWVTESDELSIFAEIGVVMLMFMAGLTTNLKELIKSGPVALLVACAGVFVPLVGGTLLYSCFYGFSAIGTEGFYKALFIGTILTATSVSITVEVLKELGKLEGRIGTIITGAAVIDDVIGIIVLTFVIGISGADNSDSGGVLAVTLKTLLYLVFCAVVGVAIYYVFKFLDKRAPHHRRIPILGFALCLAMAYIADKYFGVADITGAYVAGIILCNLQDSKYINEKVDVSSYLFFGPIFFASIGIKSSFDNIDSQLILFSICFVLVGLVAKIIGCGLMAKAFKLSWGDSLKVGVGMMTRGEVALIVAQKGLGAGLLDDRFFTAVILLILVSSLATPIVLKILFRHDDKKAALAGHNPPVAPDSQANANT</sequence>
<feature type="transmembrane region" description="Helical" evidence="11">
    <location>
        <begin position="271"/>
        <end position="291"/>
    </location>
</feature>
<comment type="caution">
    <text evidence="13">The sequence shown here is derived from an EMBL/GenBank/DDBJ whole genome shotgun (WGS) entry which is preliminary data.</text>
</comment>
<evidence type="ECO:0000256" key="8">
    <source>
        <dbReference type="ARBA" id="ARBA00023065"/>
    </source>
</evidence>
<keyword evidence="4" id="KW-0050">Antiport</keyword>
<keyword evidence="9 11" id="KW-0472">Membrane</keyword>
<feature type="transmembrane region" description="Helical" evidence="11">
    <location>
        <begin position="191"/>
        <end position="209"/>
    </location>
</feature>
<keyword evidence="8" id="KW-0406">Ion transport</keyword>
<feature type="transmembrane region" description="Helical" evidence="11">
    <location>
        <begin position="221"/>
        <end position="237"/>
    </location>
</feature>
<evidence type="ECO:0000256" key="11">
    <source>
        <dbReference type="SAM" id="Phobius"/>
    </source>
</evidence>
<evidence type="ECO:0000313" key="14">
    <source>
        <dbReference type="Proteomes" id="UP000823982"/>
    </source>
</evidence>
<evidence type="ECO:0000256" key="6">
    <source>
        <dbReference type="ARBA" id="ARBA00022989"/>
    </source>
</evidence>
<keyword evidence="5 11" id="KW-0812">Transmembrane</keyword>
<dbReference type="Pfam" id="PF00999">
    <property type="entry name" value="Na_H_Exchanger"/>
    <property type="match status" value="1"/>
</dbReference>
<dbReference type="AlphaFoldDB" id="A0A9D1EPQ5"/>
<dbReference type="PANTHER" id="PTHR43562:SF3">
    <property type="entry name" value="SODIUM ION_PROTON EXCHANGER (EUROFUNG)"/>
    <property type="match status" value="1"/>
</dbReference>
<feature type="transmembrane region" description="Helical" evidence="11">
    <location>
        <begin position="120"/>
        <end position="138"/>
    </location>
</feature>
<dbReference type="GO" id="GO:1902600">
    <property type="term" value="P:proton transmembrane transport"/>
    <property type="evidence" value="ECO:0007669"/>
    <property type="project" value="InterPro"/>
</dbReference>
<protein>
    <submittedName>
        <fullName evidence="13">Cation:proton antiporter</fullName>
    </submittedName>
</protein>
<gene>
    <name evidence="13" type="ORF">IAD01_06720</name>
</gene>
<keyword evidence="3" id="KW-0813">Transport</keyword>
<feature type="transmembrane region" description="Helical" evidence="11">
    <location>
        <begin position="362"/>
        <end position="385"/>
    </location>
</feature>
<name>A0A9D1EPQ5_9FIRM</name>
<feature type="transmembrane region" description="Helical" evidence="11">
    <location>
        <begin position="150"/>
        <end position="171"/>
    </location>
</feature>
<evidence type="ECO:0000313" key="13">
    <source>
        <dbReference type="EMBL" id="HIS25076.1"/>
    </source>
</evidence>
<keyword evidence="10" id="KW-0739">Sodium transport</keyword>
<dbReference type="PANTHER" id="PTHR43562">
    <property type="entry name" value="NAPA-TYPE SODIUM/HYDROGEN ANTIPORTER"/>
    <property type="match status" value="1"/>
</dbReference>
<dbReference type="Proteomes" id="UP000823982">
    <property type="component" value="Unassembled WGS sequence"/>
</dbReference>
<dbReference type="GO" id="GO:0016020">
    <property type="term" value="C:membrane"/>
    <property type="evidence" value="ECO:0007669"/>
    <property type="project" value="UniProtKB-SubCell"/>
</dbReference>
<evidence type="ECO:0000256" key="3">
    <source>
        <dbReference type="ARBA" id="ARBA00022448"/>
    </source>
</evidence>
<feature type="transmembrane region" description="Helical" evidence="11">
    <location>
        <begin position="52"/>
        <end position="70"/>
    </location>
</feature>
<evidence type="ECO:0000256" key="4">
    <source>
        <dbReference type="ARBA" id="ARBA00022449"/>
    </source>
</evidence>
<feature type="domain" description="Cation/H+ exchanger transmembrane" evidence="12">
    <location>
        <begin position="12"/>
        <end position="386"/>
    </location>
</feature>
<evidence type="ECO:0000256" key="7">
    <source>
        <dbReference type="ARBA" id="ARBA00023053"/>
    </source>
</evidence>